<keyword evidence="1" id="KW-0472">Membrane</keyword>
<evidence type="ECO:0000313" key="4">
    <source>
        <dbReference type="EMBL" id="EHO39920.1"/>
    </source>
</evidence>
<reference evidence="4 5" key="1">
    <citation type="submission" date="2011-09" db="EMBL/GenBank/DDBJ databases">
        <title>The permanent draft genome of Caldithrix abyssi DSM 13497.</title>
        <authorList>
            <consortium name="US DOE Joint Genome Institute (JGI-PGF)"/>
            <person name="Lucas S."/>
            <person name="Han J."/>
            <person name="Lapidus A."/>
            <person name="Bruce D."/>
            <person name="Goodwin L."/>
            <person name="Pitluck S."/>
            <person name="Peters L."/>
            <person name="Kyrpides N."/>
            <person name="Mavromatis K."/>
            <person name="Ivanova N."/>
            <person name="Mikhailova N."/>
            <person name="Chertkov O."/>
            <person name="Detter J.C."/>
            <person name="Tapia R."/>
            <person name="Han C."/>
            <person name="Land M."/>
            <person name="Hauser L."/>
            <person name="Markowitz V."/>
            <person name="Cheng J.-F."/>
            <person name="Hugenholtz P."/>
            <person name="Woyke T."/>
            <person name="Wu D."/>
            <person name="Spring S."/>
            <person name="Brambilla E."/>
            <person name="Klenk H.-P."/>
            <person name="Eisen J.A."/>
        </authorList>
    </citation>
    <scope>NUCLEOTIDE SEQUENCE [LARGE SCALE GENOMIC DNA]</scope>
    <source>
        <strain evidence="4 5">DSM 13497</strain>
    </source>
</reference>
<dbReference type="NCBIfam" id="TIGR04183">
    <property type="entry name" value="Por_Secre_tail"/>
    <property type="match status" value="1"/>
</dbReference>
<organism evidence="4 5">
    <name type="scientific">Caldithrix abyssi DSM 13497</name>
    <dbReference type="NCBI Taxonomy" id="880073"/>
    <lineage>
        <taxon>Bacteria</taxon>
        <taxon>Pseudomonadati</taxon>
        <taxon>Calditrichota</taxon>
        <taxon>Calditrichia</taxon>
        <taxon>Calditrichales</taxon>
        <taxon>Calditrichaceae</taxon>
        <taxon>Caldithrix</taxon>
    </lineage>
</organism>
<evidence type="ECO:0000313" key="6">
    <source>
        <dbReference type="Proteomes" id="UP000183868"/>
    </source>
</evidence>
<keyword evidence="5" id="KW-1185">Reference proteome</keyword>
<dbReference type="InParanoid" id="H1XPJ9"/>
<dbReference type="RefSeq" id="WP_006926820.1">
    <property type="nucleotide sequence ID" value="NZ_CM001402.1"/>
</dbReference>
<dbReference type="eggNOG" id="COG3391">
    <property type="taxonomic scope" value="Bacteria"/>
</dbReference>
<dbReference type="STRING" id="880073.Cabys_3073"/>
<proteinExistence type="predicted"/>
<protein>
    <submittedName>
        <fullName evidence="4">Peptidase M23</fullName>
    </submittedName>
    <submittedName>
        <fullName evidence="3">Por secretion system C-terminal sorting domain-containing protein</fullName>
    </submittedName>
</protein>
<dbReference type="Proteomes" id="UP000183868">
    <property type="component" value="Chromosome"/>
</dbReference>
<sequence length="772" mass="86088" precursor="true">MEKMRSILYALKSLILDSKYLAVPNHSQHGYSAAIVFFLVLFLMAFAVQSQEQFPWPVEPFHQNHEITGTFCEFRDTGSSDHFHNGTDIPKADGQPVYPVKDGTIVSMYTVGSNAYVRVNDIAYVHIKPNASLSVGDRVIAGQTILGTIYPGLGHVHFTYGYVGSEKNAMLPNQGFTPLEDPWPPIIRYVHFYINNSLQKFPTPRVSGAVDIVVKVDEQNGPPSSLVSRRNNGIYKIGYKIFTKDTSTVIYAPSPDGLRFKFDTKPSNAYVHNVFFDQLSSTTSHVYILTNRLESDDYWNTTELDSGKYVVMVFAEDTRGNADTLYVQVEVTGEDALPPAQPTMRFARSLAQGMQIAWYPVGDSDLKGYRYYFSWDLENWNLHTNEGELTAEKTDTTFNVQFTKPVFSRMSAVDKAYPPNESEFSDVYGAMPSPDNQRVLIVDGFDRTQSSGSWHQPAHWFAALHGQALAANGFGFDCAANEAVLDGSVNLNEYDAVIWLLGDESTTDETFSAAEQQLVKAYLEAGGRLFVSGSEIAWDLDQDNTSSASTAEDEEFLHNYLKADYVADDSKIYQVTGLSGTIFEGLELSYGQQPYAEDYPDAIKAYGGSQAALQYKGTSLIAAVQYEGTFGSGTVPGKLVYLAFPFETIDTEQQRNALMQRVLNFFFDLNDLQESRPHVAEQFVVAQNYPNPFNSSTNIQVVLPRSGHIQVAIYDLEGRLIRLLKSGHLNQGRHIFHWNGANEKGEAVASGLYVYRITFAGKALSRKMLLVK</sequence>
<name>H1XPJ9_CALAY</name>
<dbReference type="CDD" id="cd12797">
    <property type="entry name" value="M23_peptidase"/>
    <property type="match status" value="1"/>
</dbReference>
<feature type="transmembrane region" description="Helical" evidence="1">
    <location>
        <begin position="29"/>
        <end position="48"/>
    </location>
</feature>
<dbReference type="HOGENOM" id="CLU_361963_0_0_0"/>
<dbReference type="eggNOG" id="COG1649">
    <property type="taxonomic scope" value="Bacteria"/>
</dbReference>
<evidence type="ECO:0000259" key="2">
    <source>
        <dbReference type="Pfam" id="PF13860"/>
    </source>
</evidence>
<accession>H1XPJ9</accession>
<evidence type="ECO:0000313" key="3">
    <source>
        <dbReference type="EMBL" id="APF19821.1"/>
    </source>
</evidence>
<dbReference type="InterPro" id="IPR025965">
    <property type="entry name" value="FlgD/Vpr_Ig-like"/>
</dbReference>
<dbReference type="InterPro" id="IPR026444">
    <property type="entry name" value="Secre_tail"/>
</dbReference>
<dbReference type="AlphaFoldDB" id="H1XPJ9"/>
<dbReference type="InterPro" id="IPR029062">
    <property type="entry name" value="Class_I_gatase-like"/>
</dbReference>
<dbReference type="Proteomes" id="UP000004671">
    <property type="component" value="Chromosome"/>
</dbReference>
<dbReference type="eggNOG" id="COG4412">
    <property type="taxonomic scope" value="Bacteria"/>
</dbReference>
<dbReference type="Gene3D" id="2.60.40.4070">
    <property type="match status" value="1"/>
</dbReference>
<reference evidence="3 6" key="2">
    <citation type="submission" date="2016-11" db="EMBL/GenBank/DDBJ databases">
        <title>Genomic analysis of Caldithrix abyssi and proposal of a novel bacterial phylum Caldithrichaeota.</title>
        <authorList>
            <person name="Kublanov I."/>
            <person name="Sigalova O."/>
            <person name="Gavrilov S."/>
            <person name="Lebedinsky A."/>
            <person name="Ivanova N."/>
            <person name="Daum C."/>
            <person name="Reddy T."/>
            <person name="Klenk H.P."/>
            <person name="Goker M."/>
            <person name="Reva O."/>
            <person name="Miroshnichenko M."/>
            <person name="Kyprides N."/>
            <person name="Woyke T."/>
            <person name="Gelfand M."/>
        </authorList>
    </citation>
    <scope>NUCLEOTIDE SEQUENCE [LARGE SCALE GENOMIC DNA]</scope>
    <source>
        <strain evidence="3 6">LF13</strain>
    </source>
</reference>
<dbReference type="KEGG" id="caby:Cabys_3073"/>
<keyword evidence="1" id="KW-0812">Transmembrane</keyword>
<dbReference type="SUPFAM" id="SSF52317">
    <property type="entry name" value="Class I glutamine amidotransferase-like"/>
    <property type="match status" value="1"/>
</dbReference>
<dbReference type="EMBL" id="CP018099">
    <property type="protein sequence ID" value="APF19821.1"/>
    <property type="molecule type" value="Genomic_DNA"/>
</dbReference>
<dbReference type="eggNOG" id="COG3023">
    <property type="taxonomic scope" value="Bacteria"/>
</dbReference>
<evidence type="ECO:0000256" key="1">
    <source>
        <dbReference type="SAM" id="Phobius"/>
    </source>
</evidence>
<evidence type="ECO:0000313" key="5">
    <source>
        <dbReference type="Proteomes" id="UP000004671"/>
    </source>
</evidence>
<gene>
    <name evidence="3" type="ORF">Cabys_3073</name>
    <name evidence="4" type="ORF">Calab_0272</name>
</gene>
<dbReference type="PaxDb" id="880073-Calab_0272"/>
<dbReference type="InterPro" id="IPR011055">
    <property type="entry name" value="Dup_hybrid_motif"/>
</dbReference>
<keyword evidence="1" id="KW-1133">Transmembrane helix</keyword>
<dbReference type="EMBL" id="CM001402">
    <property type="protein sequence ID" value="EHO39920.1"/>
    <property type="molecule type" value="Genomic_DNA"/>
</dbReference>
<dbReference type="SUPFAM" id="SSF51261">
    <property type="entry name" value="Duplicated hybrid motif"/>
    <property type="match status" value="1"/>
</dbReference>
<dbReference type="OrthoDB" id="719733at2"/>
<feature type="domain" description="FlgD/Vpr Ig-like" evidence="2">
    <location>
        <begin position="698"/>
        <end position="758"/>
    </location>
</feature>
<dbReference type="Pfam" id="PF13860">
    <property type="entry name" value="FlgD_ig"/>
    <property type="match status" value="1"/>
</dbReference>
<dbReference type="Gene3D" id="2.70.70.10">
    <property type="entry name" value="Glucose Permease (Domain IIA)"/>
    <property type="match status" value="1"/>
</dbReference>